<organism evidence="2 3">
    <name type="scientific">Liparis tanakae</name>
    <name type="common">Tanaka's snailfish</name>
    <dbReference type="NCBI Taxonomy" id="230148"/>
    <lineage>
        <taxon>Eukaryota</taxon>
        <taxon>Metazoa</taxon>
        <taxon>Chordata</taxon>
        <taxon>Craniata</taxon>
        <taxon>Vertebrata</taxon>
        <taxon>Euteleostomi</taxon>
        <taxon>Actinopterygii</taxon>
        <taxon>Neopterygii</taxon>
        <taxon>Teleostei</taxon>
        <taxon>Neoteleostei</taxon>
        <taxon>Acanthomorphata</taxon>
        <taxon>Eupercaria</taxon>
        <taxon>Perciformes</taxon>
        <taxon>Cottioidei</taxon>
        <taxon>Cottales</taxon>
        <taxon>Liparidae</taxon>
        <taxon>Liparis</taxon>
    </lineage>
</organism>
<evidence type="ECO:0000256" key="1">
    <source>
        <dbReference type="SAM" id="MobiDB-lite"/>
    </source>
</evidence>
<protein>
    <submittedName>
        <fullName evidence="2">Uncharacterized protein</fullName>
    </submittedName>
</protein>
<feature type="compositionally biased region" description="Basic and acidic residues" evidence="1">
    <location>
        <begin position="74"/>
        <end position="88"/>
    </location>
</feature>
<evidence type="ECO:0000313" key="3">
    <source>
        <dbReference type="Proteomes" id="UP000314294"/>
    </source>
</evidence>
<comment type="caution">
    <text evidence="2">The sequence shown here is derived from an EMBL/GenBank/DDBJ whole genome shotgun (WGS) entry which is preliminary data.</text>
</comment>
<feature type="region of interest" description="Disordered" evidence="1">
    <location>
        <begin position="24"/>
        <end position="88"/>
    </location>
</feature>
<reference evidence="2 3" key="1">
    <citation type="submission" date="2019-03" db="EMBL/GenBank/DDBJ databases">
        <title>First draft genome of Liparis tanakae, snailfish: a comprehensive survey of snailfish specific genes.</title>
        <authorList>
            <person name="Kim W."/>
            <person name="Song I."/>
            <person name="Jeong J.-H."/>
            <person name="Kim D."/>
            <person name="Kim S."/>
            <person name="Ryu S."/>
            <person name="Song J.Y."/>
            <person name="Lee S.K."/>
        </authorList>
    </citation>
    <scope>NUCLEOTIDE SEQUENCE [LARGE SCALE GENOMIC DNA]</scope>
    <source>
        <tissue evidence="2">Muscle</tissue>
    </source>
</reference>
<sequence>MGRNYSKIHVTRLEKRIPCLRPTAAVWSGGGGRGSGPAQLAELSHSGPSQSLPEHGRRQPHDPQTTSRPAGEGEGPRPGRGAEDGGGQ</sequence>
<gene>
    <name evidence="2" type="ORF">EYF80_066579</name>
</gene>
<evidence type="ECO:0000313" key="2">
    <source>
        <dbReference type="EMBL" id="TNN23302.1"/>
    </source>
</evidence>
<name>A0A4Z2E4N9_9TELE</name>
<dbReference type="EMBL" id="SRLO01018985">
    <property type="protein sequence ID" value="TNN23302.1"/>
    <property type="molecule type" value="Genomic_DNA"/>
</dbReference>
<dbReference type="AlphaFoldDB" id="A0A4Z2E4N9"/>
<proteinExistence type="predicted"/>
<accession>A0A4Z2E4N9</accession>
<dbReference type="Proteomes" id="UP000314294">
    <property type="component" value="Unassembled WGS sequence"/>
</dbReference>
<keyword evidence="3" id="KW-1185">Reference proteome</keyword>